<dbReference type="EMBL" id="KQ258553">
    <property type="protein sequence ID" value="KOM29909.1"/>
    <property type="molecule type" value="Genomic_DNA"/>
</dbReference>
<dbReference type="PANTHER" id="PTHR42774:SF15">
    <property type="entry name" value="PFKB FAMILY CARBOHYDRATE KINASE"/>
    <property type="match status" value="1"/>
</dbReference>
<sequence>MSSDALPPLPENRIVPKLISKIADDAHGFAILKELEADGVDTNFIVVSKGGSSTFSYVLVDNQTKTRTSIYTPGDPPMMLDDLPQSKLLSAFDGARLVYFDGMFPETALFVAQEAARNNIPILVEAESPREGLDELMKLADFVVCSSGFPQAWTQAPSILSALVVMLLRFPNINFVIVTLGEDGCLMLERSDNEDADIEEMDVESFLEFLYKGKGDSLTIPTCIPLAVKKFRADGIGTICGRFYIGTAERYQILSWLIQLVLGMHLLERLCMAARNNIPILVEAESPREGLDELMKLADFVVCSSGFPQAWTQAPSILSALVVMLLRFPNINFVIVTLGEDGCLMLERSDNEDADIEEMDVESFLEFLYKGKGDSLTIPTCIPLLTINQPLKIGVPSYLTGCLGDVSEETVEEITGGNHDEGPCAEKNLRESRTSGGASPNGASSPPPLNLRDLSRLSYRDSPLSPYDFELLKRVCLERCMDLTEVMMTWCIAIMPYCKCYMDERRKWMAKLVEAEMEKVRFLTNIIVDIL</sequence>
<reference evidence="4" key="1">
    <citation type="journal article" date="2015" name="Proc. Natl. Acad. Sci. U.S.A.">
        <title>Genome sequencing of adzuki bean (Vigna angularis) provides insight into high starch and low fat accumulation and domestication.</title>
        <authorList>
            <person name="Yang K."/>
            <person name="Tian Z."/>
            <person name="Chen C."/>
            <person name="Luo L."/>
            <person name="Zhao B."/>
            <person name="Wang Z."/>
            <person name="Yu L."/>
            <person name="Li Y."/>
            <person name="Sun Y."/>
            <person name="Li W."/>
            <person name="Chen Y."/>
            <person name="Li Y."/>
            <person name="Zhang Y."/>
            <person name="Ai D."/>
            <person name="Zhao J."/>
            <person name="Shang C."/>
            <person name="Ma Y."/>
            <person name="Wu B."/>
            <person name="Wang M."/>
            <person name="Gao L."/>
            <person name="Sun D."/>
            <person name="Zhang P."/>
            <person name="Guo F."/>
            <person name="Wang W."/>
            <person name="Li Y."/>
            <person name="Wang J."/>
            <person name="Varshney R.K."/>
            <person name="Wang J."/>
            <person name="Ling H.Q."/>
            <person name="Wan P."/>
        </authorList>
    </citation>
    <scope>NUCLEOTIDE SEQUENCE</scope>
    <source>
        <strain evidence="4">cv. Jingnong 6</strain>
    </source>
</reference>
<feature type="region of interest" description="Disordered" evidence="1">
    <location>
        <begin position="414"/>
        <end position="450"/>
    </location>
</feature>
<dbReference type="Gramene" id="KOM29909">
    <property type="protein sequence ID" value="KOM29909"/>
    <property type="gene ID" value="LR48_Vigan831s002700"/>
</dbReference>
<evidence type="ECO:0000313" key="3">
    <source>
        <dbReference type="EMBL" id="KOM29909.1"/>
    </source>
</evidence>
<dbReference type="InterPro" id="IPR052562">
    <property type="entry name" value="Ketohexokinase-related"/>
</dbReference>
<gene>
    <name evidence="3" type="ORF">LR48_Vigan831s002700</name>
</gene>
<accession>A0A0L9TIE8</accession>
<dbReference type="PANTHER" id="PTHR42774">
    <property type="entry name" value="PHOSPHOTRANSFERASE SYSTEM TRANSPORT PROTEIN"/>
    <property type="match status" value="1"/>
</dbReference>
<evidence type="ECO:0000259" key="2">
    <source>
        <dbReference type="Pfam" id="PF00294"/>
    </source>
</evidence>
<proteinExistence type="predicted"/>
<protein>
    <recommendedName>
        <fullName evidence="2">Carbohydrate kinase PfkB domain-containing protein</fullName>
    </recommendedName>
</protein>
<dbReference type="Pfam" id="PF00294">
    <property type="entry name" value="PfkB"/>
    <property type="match status" value="1"/>
</dbReference>
<feature type="compositionally biased region" description="Low complexity" evidence="1">
    <location>
        <begin position="435"/>
        <end position="444"/>
    </location>
</feature>
<dbReference type="Proteomes" id="UP000053144">
    <property type="component" value="Unassembled WGS sequence"/>
</dbReference>
<evidence type="ECO:0000313" key="4">
    <source>
        <dbReference type="Proteomes" id="UP000053144"/>
    </source>
</evidence>
<dbReference type="InterPro" id="IPR011611">
    <property type="entry name" value="PfkB_dom"/>
</dbReference>
<dbReference type="Gene3D" id="3.40.1190.20">
    <property type="match status" value="2"/>
</dbReference>
<dbReference type="AlphaFoldDB" id="A0A0L9TIE8"/>
<dbReference type="InterPro" id="IPR029056">
    <property type="entry name" value="Ribokinase-like"/>
</dbReference>
<organism evidence="3 4">
    <name type="scientific">Phaseolus angularis</name>
    <name type="common">Azuki bean</name>
    <name type="synonym">Vigna angularis</name>
    <dbReference type="NCBI Taxonomy" id="3914"/>
    <lineage>
        <taxon>Eukaryota</taxon>
        <taxon>Viridiplantae</taxon>
        <taxon>Streptophyta</taxon>
        <taxon>Embryophyta</taxon>
        <taxon>Tracheophyta</taxon>
        <taxon>Spermatophyta</taxon>
        <taxon>Magnoliopsida</taxon>
        <taxon>eudicotyledons</taxon>
        <taxon>Gunneridae</taxon>
        <taxon>Pentapetalae</taxon>
        <taxon>rosids</taxon>
        <taxon>fabids</taxon>
        <taxon>Fabales</taxon>
        <taxon>Fabaceae</taxon>
        <taxon>Papilionoideae</taxon>
        <taxon>50 kb inversion clade</taxon>
        <taxon>NPAAA clade</taxon>
        <taxon>indigoferoid/millettioid clade</taxon>
        <taxon>Phaseoleae</taxon>
        <taxon>Vigna</taxon>
    </lineage>
</organism>
<name>A0A0L9TIE8_PHAAN</name>
<dbReference type="SUPFAM" id="SSF53613">
    <property type="entry name" value="Ribokinase-like"/>
    <property type="match status" value="2"/>
</dbReference>
<feature type="domain" description="Carbohydrate kinase PfkB" evidence="2">
    <location>
        <begin position="18"/>
        <end position="191"/>
    </location>
</feature>
<feature type="compositionally biased region" description="Basic and acidic residues" evidence="1">
    <location>
        <begin position="418"/>
        <end position="433"/>
    </location>
</feature>
<evidence type="ECO:0000256" key="1">
    <source>
        <dbReference type="SAM" id="MobiDB-lite"/>
    </source>
</evidence>